<dbReference type="InterPro" id="IPR002563">
    <property type="entry name" value="Flavin_Rdtase-like_dom"/>
</dbReference>
<protein>
    <recommendedName>
        <fullName evidence="2">Flavin reductase like domain-containing protein</fullName>
    </recommendedName>
</protein>
<dbReference type="PANTHER" id="PTHR30466">
    <property type="entry name" value="FLAVIN REDUCTASE"/>
    <property type="match status" value="1"/>
</dbReference>
<dbReference type="Gene3D" id="2.30.110.10">
    <property type="entry name" value="Electron Transport, Fmn-binding Protein, Chain A"/>
    <property type="match status" value="1"/>
</dbReference>
<comment type="caution">
    <text evidence="3">The sequence shown here is derived from an EMBL/GenBank/DDBJ whole genome shotgun (WGS) entry which is preliminary data.</text>
</comment>
<dbReference type="PANTHER" id="PTHR30466:SF1">
    <property type="entry name" value="FMN REDUCTASE (NADH) RUTF"/>
    <property type="match status" value="1"/>
</dbReference>
<name>A0ABR4CWF0_9HELO</name>
<keyword evidence="1" id="KW-0560">Oxidoreductase</keyword>
<dbReference type="SUPFAM" id="SSF50475">
    <property type="entry name" value="FMN-binding split barrel"/>
    <property type="match status" value="1"/>
</dbReference>
<dbReference type="EMBL" id="JAZHXI010000002">
    <property type="protein sequence ID" value="KAL2074215.1"/>
    <property type="molecule type" value="Genomic_DNA"/>
</dbReference>
<dbReference type="InterPro" id="IPR012349">
    <property type="entry name" value="Split_barrel_FMN-bd"/>
</dbReference>
<organism evidence="3 4">
    <name type="scientific">Oculimacula yallundae</name>
    <dbReference type="NCBI Taxonomy" id="86028"/>
    <lineage>
        <taxon>Eukaryota</taxon>
        <taxon>Fungi</taxon>
        <taxon>Dikarya</taxon>
        <taxon>Ascomycota</taxon>
        <taxon>Pezizomycotina</taxon>
        <taxon>Leotiomycetes</taxon>
        <taxon>Helotiales</taxon>
        <taxon>Ploettnerulaceae</taxon>
        <taxon>Oculimacula</taxon>
    </lineage>
</organism>
<evidence type="ECO:0000259" key="2">
    <source>
        <dbReference type="SMART" id="SM00903"/>
    </source>
</evidence>
<gene>
    <name evidence="3" type="ORF">VTL71DRAFT_7993</name>
</gene>
<reference evidence="3 4" key="1">
    <citation type="journal article" date="2024" name="Commun. Biol.">
        <title>Comparative genomic analysis of thermophilic fungi reveals convergent evolutionary adaptations and gene losses.</title>
        <authorList>
            <person name="Steindorff A.S."/>
            <person name="Aguilar-Pontes M.V."/>
            <person name="Robinson A.J."/>
            <person name="Andreopoulos B."/>
            <person name="LaButti K."/>
            <person name="Kuo A."/>
            <person name="Mondo S."/>
            <person name="Riley R."/>
            <person name="Otillar R."/>
            <person name="Haridas S."/>
            <person name="Lipzen A."/>
            <person name="Grimwood J."/>
            <person name="Schmutz J."/>
            <person name="Clum A."/>
            <person name="Reid I.D."/>
            <person name="Moisan M.C."/>
            <person name="Butler G."/>
            <person name="Nguyen T.T.M."/>
            <person name="Dewar K."/>
            <person name="Conant G."/>
            <person name="Drula E."/>
            <person name="Henrissat B."/>
            <person name="Hansel C."/>
            <person name="Singer S."/>
            <person name="Hutchinson M.I."/>
            <person name="de Vries R.P."/>
            <person name="Natvig D.O."/>
            <person name="Powell A.J."/>
            <person name="Tsang A."/>
            <person name="Grigoriev I.V."/>
        </authorList>
    </citation>
    <scope>NUCLEOTIDE SEQUENCE [LARGE SCALE GENOMIC DNA]</scope>
    <source>
        <strain evidence="3 4">CBS 494.80</strain>
    </source>
</reference>
<dbReference type="SMART" id="SM00903">
    <property type="entry name" value="Flavin_Reduct"/>
    <property type="match status" value="1"/>
</dbReference>
<dbReference type="InterPro" id="IPR050268">
    <property type="entry name" value="NADH-dep_flavin_reductase"/>
</dbReference>
<proteinExistence type="predicted"/>
<evidence type="ECO:0000313" key="3">
    <source>
        <dbReference type="EMBL" id="KAL2074215.1"/>
    </source>
</evidence>
<dbReference type="Proteomes" id="UP001595075">
    <property type="component" value="Unassembled WGS sequence"/>
</dbReference>
<sequence>MLTRNGRQLAANCTSRPSAVEKRFFDVFFRWSRIGCAATGVRRSSTETPPEQTHSQKVRKILRYMPSSVVVLTTTASPNEGVIDWTKPLDTNAEDSSLYRGMTLSSFTSFSMSPEPRVTFNIAFPSRTLSALTQTRHFLIHVMQKSGRAVAIADAFAGRSHNESTPENDGRKGWPTQTTLGELRRRYGVQIIPHKVKIGPENSTRALPLPLIGGSRLTIAIFECQVLGESDRAGGGLIRIGDHALVVAKVTRVLKDDPRGGAGLSYCGGTYTSALPLQSTELKMRAQQLREGEVSDTELDDENIGFDVGKDDVEGVKAA</sequence>
<feature type="domain" description="Flavin reductase like" evidence="2">
    <location>
        <begin position="62"/>
        <end position="273"/>
    </location>
</feature>
<evidence type="ECO:0000313" key="4">
    <source>
        <dbReference type="Proteomes" id="UP001595075"/>
    </source>
</evidence>
<accession>A0ABR4CWF0</accession>
<keyword evidence="4" id="KW-1185">Reference proteome</keyword>
<dbReference type="Pfam" id="PF01613">
    <property type="entry name" value="Flavin_Reduct"/>
    <property type="match status" value="1"/>
</dbReference>
<evidence type="ECO:0000256" key="1">
    <source>
        <dbReference type="ARBA" id="ARBA00023002"/>
    </source>
</evidence>